<reference evidence="6" key="1">
    <citation type="journal article" date="2013" name="Genome Biol.">
        <title>Draft genome of the mountain pine beetle, Dendroctonus ponderosae Hopkins, a major forest pest.</title>
        <authorList>
            <person name="Keeling C.I."/>
            <person name="Yuen M.M."/>
            <person name="Liao N.Y."/>
            <person name="Docking T.R."/>
            <person name="Chan S.K."/>
            <person name="Taylor G.A."/>
            <person name="Palmquist D.L."/>
            <person name="Jackman S.D."/>
            <person name="Nguyen A."/>
            <person name="Li M."/>
            <person name="Henderson H."/>
            <person name="Janes J.K."/>
            <person name="Zhao Y."/>
            <person name="Pandoh P."/>
            <person name="Moore R."/>
            <person name="Sperling F.A."/>
            <person name="Huber D.P."/>
            <person name="Birol I."/>
            <person name="Jones S.J."/>
            <person name="Bohlmann J."/>
        </authorList>
    </citation>
    <scope>NUCLEOTIDE SEQUENCE</scope>
</reference>
<dbReference type="InterPro" id="IPR047192">
    <property type="entry name" value="Euk_RPA1_DBD_C"/>
</dbReference>
<evidence type="ECO:0000256" key="4">
    <source>
        <dbReference type="ARBA" id="ARBA00022833"/>
    </source>
</evidence>
<dbReference type="AlphaFoldDB" id="N6U8I3"/>
<dbReference type="HOGENOM" id="CLU_1367488_0_0_1"/>
<gene>
    <name evidence="6" type="ORF">YQE_06529</name>
</gene>
<keyword evidence="3" id="KW-0863">Zinc-finger</keyword>
<proteinExistence type="inferred from homology"/>
<keyword evidence="2" id="KW-0479">Metal-binding</keyword>
<dbReference type="InterPro" id="IPR012340">
    <property type="entry name" value="NA-bd_OB-fold"/>
</dbReference>
<evidence type="ECO:0000256" key="3">
    <source>
        <dbReference type="ARBA" id="ARBA00022771"/>
    </source>
</evidence>
<comment type="similarity">
    <text evidence="1">Belongs to the replication factor A protein 1 family.</text>
</comment>
<dbReference type="SUPFAM" id="SSF50249">
    <property type="entry name" value="Nucleic acid-binding proteins"/>
    <property type="match status" value="1"/>
</dbReference>
<name>N6U8I3_DENPD</name>
<evidence type="ECO:0000313" key="6">
    <source>
        <dbReference type="EMBL" id="ENN76961.1"/>
    </source>
</evidence>
<dbReference type="InterPro" id="IPR013955">
    <property type="entry name" value="Rep_factor-A_C"/>
</dbReference>
<organism evidence="6">
    <name type="scientific">Dendroctonus ponderosae</name>
    <name type="common">Mountain pine beetle</name>
    <dbReference type="NCBI Taxonomy" id="77166"/>
    <lineage>
        <taxon>Eukaryota</taxon>
        <taxon>Metazoa</taxon>
        <taxon>Ecdysozoa</taxon>
        <taxon>Arthropoda</taxon>
        <taxon>Hexapoda</taxon>
        <taxon>Insecta</taxon>
        <taxon>Pterygota</taxon>
        <taxon>Neoptera</taxon>
        <taxon>Endopterygota</taxon>
        <taxon>Coleoptera</taxon>
        <taxon>Polyphaga</taxon>
        <taxon>Cucujiformia</taxon>
        <taxon>Curculionidae</taxon>
        <taxon>Scolytinae</taxon>
        <taxon>Dendroctonus</taxon>
    </lineage>
</organism>
<dbReference type="OrthoDB" id="1751331at2759"/>
<keyword evidence="5" id="KW-0238">DNA-binding</keyword>
<evidence type="ECO:0000256" key="2">
    <source>
        <dbReference type="ARBA" id="ARBA00022723"/>
    </source>
</evidence>
<keyword evidence="4" id="KW-0862">Zinc</keyword>
<feature type="non-terminal residue" evidence="6">
    <location>
        <position position="1"/>
    </location>
</feature>
<dbReference type="FunFam" id="2.40.50.140:FF:000090">
    <property type="entry name" value="Replication protein A subunit"/>
    <property type="match status" value="1"/>
</dbReference>
<accession>N6U8I3</accession>
<dbReference type="EMBL" id="KB740963">
    <property type="protein sequence ID" value="ENN76961.1"/>
    <property type="molecule type" value="Genomic_DNA"/>
</dbReference>
<evidence type="ECO:0000256" key="5">
    <source>
        <dbReference type="ARBA" id="ARBA00023125"/>
    </source>
</evidence>
<dbReference type="Pfam" id="PF08646">
    <property type="entry name" value="Rep_fac-A_C"/>
    <property type="match status" value="1"/>
</dbReference>
<evidence type="ECO:0000256" key="1">
    <source>
        <dbReference type="ARBA" id="ARBA00005690"/>
    </source>
</evidence>
<dbReference type="Gene3D" id="2.40.50.140">
    <property type="entry name" value="Nucleic acid-binding proteins"/>
    <property type="match status" value="1"/>
</dbReference>
<dbReference type="GO" id="GO:0003677">
    <property type="term" value="F:DNA binding"/>
    <property type="evidence" value="ECO:0007669"/>
    <property type="project" value="UniProtKB-KW"/>
</dbReference>
<sequence length="200" mass="22220">MFVYVAVLFILIYSQQLGRNSDKADSYQVKGTILLIKGERLVYKSCPGPDCQKKVIDNSNGTYTCQSCNKSFNSFKFRILCNMNVCDWSSNQWMTVFNDEAEKILGLTALEVGQQAETDPDGLNDTLEKCMFKECILRCRVKTETYNTVYTADTQSAGACTSTNKYGSIKRGVAIKKAEYTTLLAVGMICPPPGNPISSM</sequence>
<dbReference type="GO" id="GO:0008270">
    <property type="term" value="F:zinc ion binding"/>
    <property type="evidence" value="ECO:0007669"/>
    <property type="project" value="UniProtKB-KW"/>
</dbReference>
<protein>
    <submittedName>
        <fullName evidence="6">Uncharacterized protein</fullName>
    </submittedName>
</protein>
<dbReference type="CDD" id="cd04476">
    <property type="entry name" value="RPA1_DBD_C"/>
    <property type="match status" value="1"/>
</dbReference>